<sequence length="210" mass="22289">MMRRSSVPNGPCFPELTTPGVFVNEEAGEEAEEDEDDDENDSSGPWWKEGDLLPPSPESTRARRIALDVRYQGPTLAPRTNQESSSSSASQCTWAADLTAKYSSVSSHSVSASVKFDISASVLLCVSPSPSLSPCSSLCPCASMSLPFPAPGYPSVPFSASLSPPPVCLYVAFAHCLLNSAWLKCSIFNLPVMRISLPLGLGGCISPRVS</sequence>
<organism evidence="2 3">
    <name type="scientific">Camelus ferus</name>
    <name type="common">Wild bactrian camel</name>
    <name type="synonym">Camelus bactrianus ferus</name>
    <dbReference type="NCBI Taxonomy" id="419612"/>
    <lineage>
        <taxon>Eukaryota</taxon>
        <taxon>Metazoa</taxon>
        <taxon>Chordata</taxon>
        <taxon>Craniata</taxon>
        <taxon>Vertebrata</taxon>
        <taxon>Euteleostomi</taxon>
        <taxon>Mammalia</taxon>
        <taxon>Eutheria</taxon>
        <taxon>Laurasiatheria</taxon>
        <taxon>Artiodactyla</taxon>
        <taxon>Tylopoda</taxon>
        <taxon>Camelidae</taxon>
        <taxon>Camelus</taxon>
    </lineage>
</organism>
<evidence type="ECO:0000313" key="3">
    <source>
        <dbReference type="RefSeq" id="XP_032343826.1"/>
    </source>
</evidence>
<dbReference type="GeneID" id="116666016"/>
<proteinExistence type="predicted"/>
<evidence type="ECO:0000313" key="2">
    <source>
        <dbReference type="Proteomes" id="UP000694856"/>
    </source>
</evidence>
<dbReference type="KEGG" id="cfr:116666016"/>
<feature type="region of interest" description="Disordered" evidence="1">
    <location>
        <begin position="1"/>
        <end position="60"/>
    </location>
</feature>
<accession>A0A8B8TNJ3</accession>
<reference evidence="3" key="1">
    <citation type="submission" date="2025-08" db="UniProtKB">
        <authorList>
            <consortium name="RefSeq"/>
        </authorList>
    </citation>
    <scope>IDENTIFICATION</scope>
    <source>
        <tissue evidence="3">Ear skin</tissue>
    </source>
</reference>
<protein>
    <submittedName>
        <fullName evidence="3">Uncharacterized protein LOC116666016 isoform X1</fullName>
    </submittedName>
</protein>
<feature type="compositionally biased region" description="Acidic residues" evidence="1">
    <location>
        <begin position="26"/>
        <end position="41"/>
    </location>
</feature>
<dbReference type="RefSeq" id="XP_032343826.1">
    <property type="nucleotide sequence ID" value="XM_032487935.1"/>
</dbReference>
<evidence type="ECO:0000256" key="1">
    <source>
        <dbReference type="SAM" id="MobiDB-lite"/>
    </source>
</evidence>
<dbReference type="AlphaFoldDB" id="A0A8B8TNJ3"/>
<dbReference type="Proteomes" id="UP000694856">
    <property type="component" value="Chromosome 9"/>
</dbReference>
<name>A0A8B8TNJ3_CAMFR</name>
<keyword evidence="2" id="KW-1185">Reference proteome</keyword>
<gene>
    <name evidence="3" type="primary">LOC116666016</name>
</gene>